<dbReference type="KEGG" id="vih:AB0763_05735"/>
<keyword evidence="1" id="KW-0175">Coiled coil</keyword>
<accession>A0AB39HJT5</accession>
<evidence type="ECO:0000256" key="1">
    <source>
        <dbReference type="SAM" id="Coils"/>
    </source>
</evidence>
<dbReference type="Pfam" id="PF07445">
    <property type="entry name" value="PriC"/>
    <property type="match status" value="1"/>
</dbReference>
<dbReference type="InterPro" id="IPR010890">
    <property type="entry name" value="PriC"/>
</dbReference>
<name>A0AB39HJT5_9VIBR</name>
<proteinExistence type="predicted"/>
<gene>
    <name evidence="2" type="ORF">AB0763_05735</name>
</gene>
<evidence type="ECO:0000313" key="2">
    <source>
        <dbReference type="EMBL" id="XDK26138.1"/>
    </source>
</evidence>
<dbReference type="Gene3D" id="1.20.1270.340">
    <property type="match status" value="1"/>
</dbReference>
<dbReference type="InterPro" id="IPR038338">
    <property type="entry name" value="PriC_sf"/>
</dbReference>
<dbReference type="EMBL" id="CP162601">
    <property type="protein sequence ID" value="XDK26138.1"/>
    <property type="molecule type" value="Genomic_DNA"/>
</dbReference>
<dbReference type="AlphaFoldDB" id="A0AB39HJT5"/>
<dbReference type="RefSeq" id="WP_306101694.1">
    <property type="nucleotide sequence ID" value="NZ_CP162601.1"/>
</dbReference>
<sequence length="183" mass="21601">MIDFESYAQKIAAMNTQAAQLDRARGEYHDFLFDQHLFQTQSHFLQPCVQELQSTLTTLQREYQAKKLTVERAQYLSEKLFAQHSAISRELATSTIRTREIKPTHLKQKPLNAIYQDLAQHQQWRQRLKEMVRDQTFQVERTTTSERTAAQKRLLAMEQRLARCEAAIVKIENQISYREKNQS</sequence>
<reference evidence="2" key="1">
    <citation type="submission" date="2024-07" db="EMBL/GenBank/DDBJ databases">
        <title>Genome Analysis of a Potential Novel Vibrio Species Secreting pH- and Thermo-stable Alginate Lyase and its Application in Producing Alginate Oligosaccharides.</title>
        <authorList>
            <person name="Huang H."/>
            <person name="Bao K."/>
        </authorList>
    </citation>
    <scope>NUCLEOTIDE SEQUENCE</scope>
    <source>
        <strain evidence="2">HB236076</strain>
    </source>
</reference>
<protein>
    <submittedName>
        <fullName evidence="2">Primosomal replication protein</fullName>
    </submittedName>
</protein>
<feature type="coiled-coil region" evidence="1">
    <location>
        <begin position="147"/>
        <end position="174"/>
    </location>
</feature>
<organism evidence="2">
    <name type="scientific">Vibrio sp. HB236076</name>
    <dbReference type="NCBI Taxonomy" id="3232307"/>
    <lineage>
        <taxon>Bacteria</taxon>
        <taxon>Pseudomonadati</taxon>
        <taxon>Pseudomonadota</taxon>
        <taxon>Gammaproteobacteria</taxon>
        <taxon>Vibrionales</taxon>
        <taxon>Vibrionaceae</taxon>
        <taxon>Vibrio</taxon>
    </lineage>
</organism>